<evidence type="ECO:0000259" key="3">
    <source>
        <dbReference type="Pfam" id="PF00534"/>
    </source>
</evidence>
<dbReference type="Gene3D" id="3.40.50.2000">
    <property type="entry name" value="Glycogen Phosphorylase B"/>
    <property type="match status" value="2"/>
</dbReference>
<dbReference type="EMBL" id="STGY01000083">
    <property type="protein sequence ID" value="THV33591.1"/>
    <property type="molecule type" value="Genomic_DNA"/>
</dbReference>
<keyword evidence="5" id="KW-1185">Reference proteome</keyword>
<protein>
    <submittedName>
        <fullName evidence="4">Glycosyltransferase family 4 protein</fullName>
    </submittedName>
</protein>
<dbReference type="OrthoDB" id="9771846at2"/>
<keyword evidence="2 4" id="KW-0808">Transferase</keyword>
<feature type="domain" description="Glycosyl transferase family 1" evidence="3">
    <location>
        <begin position="207"/>
        <end position="363"/>
    </location>
</feature>
<dbReference type="RefSeq" id="WP_136537472.1">
    <property type="nucleotide sequence ID" value="NZ_STGY01000083.1"/>
</dbReference>
<sequence length="390" mass="42769">MTAALRAQRDEPVRAALVLDHPAQYFAPAFRLLAADPRLRTRVYYWNHAPDGTYDPGFARHVRWNTDLHGGYDWWSSSRPASDLGRAADLLRHLGRDRPEAVLCFGWATPAARLGIVHAAATRTPLLYFGDTNPRSPVKGRLRRLRGLLLRVMFRIAAGAVATGAFNREFYLAHGMAPDRVHPGVCPAYVDRFAAAQRVPRRIEEARPVVIGFAGKFTRVKGVEDLVAAARLPRDEPWELRLIGDGPQRPEIEALVDEHGLRGRVRFLGFKNTDELPALFSDIDIMVMPSRFEPRGLVAIGAMAAGAAVIVSSATGVWEPGDAVEHDRSGLVFPAADVDALAQCLQRLMSDGALRTRLARESQARVVDLGPDGFAATAAAALLTVAKDRR</sequence>
<gene>
    <name evidence="4" type="ORF">FAB82_25990</name>
</gene>
<keyword evidence="1" id="KW-0328">Glycosyltransferase</keyword>
<dbReference type="PANTHER" id="PTHR12526:SF510">
    <property type="entry name" value="D-INOSITOL 3-PHOSPHATE GLYCOSYLTRANSFERASE"/>
    <property type="match status" value="1"/>
</dbReference>
<dbReference type="GO" id="GO:0016757">
    <property type="term" value="F:glycosyltransferase activity"/>
    <property type="evidence" value="ECO:0007669"/>
    <property type="project" value="UniProtKB-KW"/>
</dbReference>
<accession>A0A4S8PTD9</accession>
<dbReference type="Pfam" id="PF00534">
    <property type="entry name" value="Glycos_transf_1"/>
    <property type="match status" value="1"/>
</dbReference>
<dbReference type="InterPro" id="IPR001296">
    <property type="entry name" value="Glyco_trans_1"/>
</dbReference>
<dbReference type="AlphaFoldDB" id="A0A4S8PTD9"/>
<evidence type="ECO:0000313" key="4">
    <source>
        <dbReference type="EMBL" id="THV33591.1"/>
    </source>
</evidence>
<organism evidence="4 5">
    <name type="scientific">Glycomyces buryatensis</name>
    <dbReference type="NCBI Taxonomy" id="2570927"/>
    <lineage>
        <taxon>Bacteria</taxon>
        <taxon>Bacillati</taxon>
        <taxon>Actinomycetota</taxon>
        <taxon>Actinomycetes</taxon>
        <taxon>Glycomycetales</taxon>
        <taxon>Glycomycetaceae</taxon>
        <taxon>Glycomyces</taxon>
    </lineage>
</organism>
<name>A0A4S8PTD9_9ACTN</name>
<reference evidence="5" key="1">
    <citation type="submission" date="2019-04" db="EMBL/GenBank/DDBJ databases">
        <title>Nocardioides xinjiangensis sp. nov.</title>
        <authorList>
            <person name="Liu S."/>
        </authorList>
    </citation>
    <scope>NUCLEOTIDE SEQUENCE [LARGE SCALE GENOMIC DNA]</scope>
    <source>
        <strain evidence="5">18</strain>
    </source>
</reference>
<dbReference type="PANTHER" id="PTHR12526">
    <property type="entry name" value="GLYCOSYLTRANSFERASE"/>
    <property type="match status" value="1"/>
</dbReference>
<evidence type="ECO:0000313" key="5">
    <source>
        <dbReference type="Proteomes" id="UP000308760"/>
    </source>
</evidence>
<evidence type="ECO:0000256" key="1">
    <source>
        <dbReference type="ARBA" id="ARBA00022676"/>
    </source>
</evidence>
<dbReference type="SUPFAM" id="SSF53756">
    <property type="entry name" value="UDP-Glycosyltransferase/glycogen phosphorylase"/>
    <property type="match status" value="1"/>
</dbReference>
<comment type="caution">
    <text evidence="4">The sequence shown here is derived from an EMBL/GenBank/DDBJ whole genome shotgun (WGS) entry which is preliminary data.</text>
</comment>
<dbReference type="Proteomes" id="UP000308760">
    <property type="component" value="Unassembled WGS sequence"/>
</dbReference>
<dbReference type="CDD" id="cd03801">
    <property type="entry name" value="GT4_PimA-like"/>
    <property type="match status" value="1"/>
</dbReference>
<proteinExistence type="predicted"/>
<reference evidence="4 5" key="2">
    <citation type="submission" date="2019-05" db="EMBL/GenBank/DDBJ databases">
        <title>Glycomyces buryatensis sp. nov.</title>
        <authorList>
            <person name="Nikitina E."/>
        </authorList>
    </citation>
    <scope>NUCLEOTIDE SEQUENCE [LARGE SCALE GENOMIC DNA]</scope>
    <source>
        <strain evidence="4 5">18</strain>
    </source>
</reference>
<evidence type="ECO:0000256" key="2">
    <source>
        <dbReference type="ARBA" id="ARBA00022679"/>
    </source>
</evidence>